<name>A0ABS4UNP9_9ACTN</name>
<sequence>MNLPRDAGVDAFIISSADVPDLVREIKRLRSRYQILEASCRAGLLAAVENEPSTASVWALDSPWLYVTDALAAPPPFHPLAEVLPLRFWGGESL</sequence>
<protein>
    <submittedName>
        <fullName evidence="1">Uncharacterized protein</fullName>
    </submittedName>
</protein>
<proteinExistence type="predicted"/>
<dbReference type="RefSeq" id="WP_209695888.1">
    <property type="nucleotide sequence ID" value="NZ_BAAAVU010000045.1"/>
</dbReference>
<dbReference type="EMBL" id="JAGINT010000001">
    <property type="protein sequence ID" value="MBP2353266.1"/>
    <property type="molecule type" value="Genomic_DNA"/>
</dbReference>
<dbReference type="EMBL" id="JAGINT010000002">
    <property type="protein sequence ID" value="MBP2353271.1"/>
    <property type="molecule type" value="Genomic_DNA"/>
</dbReference>
<evidence type="ECO:0000313" key="2">
    <source>
        <dbReference type="EMBL" id="MBP2353271.1"/>
    </source>
</evidence>
<dbReference type="Proteomes" id="UP000755585">
    <property type="component" value="Unassembled WGS sequence"/>
</dbReference>
<organism evidence="1 3">
    <name type="scientific">Kribbella aluminosa</name>
    <dbReference type="NCBI Taxonomy" id="416017"/>
    <lineage>
        <taxon>Bacteria</taxon>
        <taxon>Bacillati</taxon>
        <taxon>Actinomycetota</taxon>
        <taxon>Actinomycetes</taxon>
        <taxon>Propionibacteriales</taxon>
        <taxon>Kribbellaceae</taxon>
        <taxon>Kribbella</taxon>
    </lineage>
</organism>
<evidence type="ECO:0000313" key="1">
    <source>
        <dbReference type="EMBL" id="MBP2353266.1"/>
    </source>
</evidence>
<gene>
    <name evidence="1" type="ORF">JOF29_004349</name>
    <name evidence="2" type="ORF">JOF29_004381</name>
</gene>
<reference evidence="1 3" key="1">
    <citation type="submission" date="2021-03" db="EMBL/GenBank/DDBJ databases">
        <title>Sequencing the genomes of 1000 actinobacteria strains.</title>
        <authorList>
            <person name="Klenk H.-P."/>
        </authorList>
    </citation>
    <scope>NUCLEOTIDE SEQUENCE [LARGE SCALE GENOMIC DNA]</scope>
    <source>
        <strain evidence="1 3">DSM 18824</strain>
    </source>
</reference>
<accession>A0ABS4UNP9</accession>
<keyword evidence="3" id="KW-1185">Reference proteome</keyword>
<evidence type="ECO:0000313" key="3">
    <source>
        <dbReference type="Proteomes" id="UP000755585"/>
    </source>
</evidence>
<comment type="caution">
    <text evidence="1">The sequence shown here is derived from an EMBL/GenBank/DDBJ whole genome shotgun (WGS) entry which is preliminary data.</text>
</comment>